<name>A0A7S1U9M8_9STRA</name>
<dbReference type="AlphaFoldDB" id="A0A7S1U9M8"/>
<feature type="region of interest" description="Disordered" evidence="1">
    <location>
        <begin position="423"/>
        <end position="444"/>
    </location>
</feature>
<reference evidence="2" key="1">
    <citation type="submission" date="2021-01" db="EMBL/GenBank/DDBJ databases">
        <authorList>
            <person name="Corre E."/>
            <person name="Pelletier E."/>
            <person name="Niang G."/>
            <person name="Scheremetjew M."/>
            <person name="Finn R."/>
            <person name="Kale V."/>
            <person name="Holt S."/>
            <person name="Cochrane G."/>
            <person name="Meng A."/>
            <person name="Brown T."/>
            <person name="Cohen L."/>
        </authorList>
    </citation>
    <scope>NUCLEOTIDE SEQUENCE</scope>
    <source>
        <strain evidence="2">CCMP2877</strain>
    </source>
</reference>
<sequence length="444" mass="49171">MALPAEAKEPLPDIRDWRDHGLGWGFRAIRALDDGDLEGLALAFIDAGGDINAQVDVNGYAGYVWTPWILNFLGDTIVHLACRQGKEDIAGFLLYQFRPNLDLENEKDESVRHAIQEAFGVSPDALAAEEEYREELRRMPELVREGQERDTMGKEDVHGRRQRFLARNNRGVAREWPLLRNRIESYTATAADLPKAGAYAREAVADVAIHGYLDEALATRDREARQAVAHLPDGSVKTQIFNLLRRGGNDGSGATPTEELRSGSDFKYLKLSDTDAVALFDANAEVDTLRVLRLPNRRLGNACLPAMGAMLKRCQTLLHLDVSQNCFEDPMPRIGMDGEPQNPHESAPEVQELARGIRRNRGLQELVLSGNRLNIASARLILDACLEHPDLVWLSLSGNPGWYAYILNPKSARNAPLTEARTSIGQRSAKTCGAAQEGQNPTSH</sequence>
<dbReference type="InterPro" id="IPR052394">
    <property type="entry name" value="LRR-containing"/>
</dbReference>
<dbReference type="InterPro" id="IPR032675">
    <property type="entry name" value="LRR_dom_sf"/>
</dbReference>
<accession>A0A7S1U9M8</accession>
<dbReference type="PANTHER" id="PTHR24114">
    <property type="entry name" value="LEUCINE RICH REPEAT FAMILY PROTEIN"/>
    <property type="match status" value="1"/>
</dbReference>
<dbReference type="PANTHER" id="PTHR24114:SF2">
    <property type="entry name" value="F-BOX DOMAIN-CONTAINING PROTEIN-RELATED"/>
    <property type="match status" value="1"/>
</dbReference>
<organism evidence="2">
    <name type="scientific">Phaeomonas parva</name>
    <dbReference type="NCBI Taxonomy" id="124430"/>
    <lineage>
        <taxon>Eukaryota</taxon>
        <taxon>Sar</taxon>
        <taxon>Stramenopiles</taxon>
        <taxon>Ochrophyta</taxon>
        <taxon>Pinguiophyceae</taxon>
        <taxon>Pinguiochrysidales</taxon>
        <taxon>Pinguiochrysidaceae</taxon>
        <taxon>Phaeomonas</taxon>
    </lineage>
</organism>
<dbReference type="SUPFAM" id="SSF52047">
    <property type="entry name" value="RNI-like"/>
    <property type="match status" value="1"/>
</dbReference>
<protein>
    <submittedName>
        <fullName evidence="2">Uncharacterized protein</fullName>
    </submittedName>
</protein>
<evidence type="ECO:0000313" key="2">
    <source>
        <dbReference type="EMBL" id="CAD9259202.1"/>
    </source>
</evidence>
<evidence type="ECO:0000256" key="1">
    <source>
        <dbReference type="SAM" id="MobiDB-lite"/>
    </source>
</evidence>
<dbReference type="Gene3D" id="3.80.10.10">
    <property type="entry name" value="Ribonuclease Inhibitor"/>
    <property type="match status" value="1"/>
</dbReference>
<gene>
    <name evidence="2" type="ORF">PPAR1163_LOCUS17576</name>
</gene>
<dbReference type="EMBL" id="HBGJ01027680">
    <property type="protein sequence ID" value="CAD9259202.1"/>
    <property type="molecule type" value="Transcribed_RNA"/>
</dbReference>
<proteinExistence type="predicted"/>